<feature type="domain" description="GIY-YIG" evidence="1">
    <location>
        <begin position="18"/>
        <end position="116"/>
    </location>
</feature>
<dbReference type="InterPro" id="IPR002837">
    <property type="entry name" value="DUF123"/>
</dbReference>
<dbReference type="Pfam" id="PF01986">
    <property type="entry name" value="DUF123"/>
    <property type="match status" value="1"/>
</dbReference>
<gene>
    <name evidence="2" type="ORF">S01H4_50101</name>
</gene>
<organism evidence="2">
    <name type="scientific">marine sediment metagenome</name>
    <dbReference type="NCBI Taxonomy" id="412755"/>
    <lineage>
        <taxon>unclassified sequences</taxon>
        <taxon>metagenomes</taxon>
        <taxon>ecological metagenomes</taxon>
    </lineage>
</organism>
<evidence type="ECO:0000313" key="2">
    <source>
        <dbReference type="EMBL" id="GAG90356.1"/>
    </source>
</evidence>
<accession>X1D1G6</accession>
<sequence>MKGIYCLKIKCKNSIKIKVGKLGDINFKAGSYLYIGSAVNGIESRVLRHLGKDKKIFWHIDYLLSDKDVEAKYIYFLNSSWKIECDISRELSFITLPVKGFGSSDCKCSSHLFLFSKDILNSVEKLLTERYSFKKLKSLDFIEKFK</sequence>
<evidence type="ECO:0000259" key="1">
    <source>
        <dbReference type="SMART" id="SM00465"/>
    </source>
</evidence>
<dbReference type="PANTHER" id="PTHR37460:SF1">
    <property type="entry name" value="ENDONUCLEASE III"/>
    <property type="match status" value="1"/>
</dbReference>
<name>X1D1G6_9ZZZZ</name>
<dbReference type="SMART" id="SM00465">
    <property type="entry name" value="GIYc"/>
    <property type="match status" value="1"/>
</dbReference>
<proteinExistence type="predicted"/>
<dbReference type="InterPro" id="IPR000305">
    <property type="entry name" value="GIY-YIG_endonuc"/>
</dbReference>
<dbReference type="AlphaFoldDB" id="X1D1G6"/>
<dbReference type="PANTHER" id="PTHR37460">
    <property type="entry name" value="ENDONUCLEASE III"/>
    <property type="match status" value="1"/>
</dbReference>
<dbReference type="EMBL" id="BART01028411">
    <property type="protein sequence ID" value="GAG90356.1"/>
    <property type="molecule type" value="Genomic_DNA"/>
</dbReference>
<protein>
    <recommendedName>
        <fullName evidence="1">GIY-YIG domain-containing protein</fullName>
    </recommendedName>
</protein>
<comment type="caution">
    <text evidence="2">The sequence shown here is derived from an EMBL/GenBank/DDBJ whole genome shotgun (WGS) entry which is preliminary data.</text>
</comment>
<dbReference type="CDD" id="cd10441">
    <property type="entry name" value="GIY-YIG_COG1833"/>
    <property type="match status" value="1"/>
</dbReference>
<reference evidence="2" key="1">
    <citation type="journal article" date="2014" name="Front. Microbiol.">
        <title>High frequency of phylogenetically diverse reductive dehalogenase-homologous genes in deep subseafloor sedimentary metagenomes.</title>
        <authorList>
            <person name="Kawai M."/>
            <person name="Futagami T."/>
            <person name="Toyoda A."/>
            <person name="Takaki Y."/>
            <person name="Nishi S."/>
            <person name="Hori S."/>
            <person name="Arai W."/>
            <person name="Tsubouchi T."/>
            <person name="Morono Y."/>
            <person name="Uchiyama I."/>
            <person name="Ito T."/>
            <person name="Fujiyama A."/>
            <person name="Inagaki F."/>
            <person name="Takami H."/>
        </authorList>
    </citation>
    <scope>NUCLEOTIDE SEQUENCE</scope>
    <source>
        <strain evidence="2">Expedition CK06-06</strain>
    </source>
</reference>